<feature type="compositionally biased region" description="Polar residues" evidence="1">
    <location>
        <begin position="268"/>
        <end position="283"/>
    </location>
</feature>
<accession>A0AAD6XZY0</accession>
<feature type="region of interest" description="Disordered" evidence="1">
    <location>
        <begin position="227"/>
        <end position="289"/>
    </location>
</feature>
<protein>
    <submittedName>
        <fullName evidence="2">Uncharacterized protein</fullName>
    </submittedName>
</protein>
<reference evidence="2" key="1">
    <citation type="submission" date="2023-03" db="EMBL/GenBank/DDBJ databases">
        <title>Massive genome expansion in bonnet fungi (Mycena s.s.) driven by repeated elements and novel gene families across ecological guilds.</title>
        <authorList>
            <consortium name="Lawrence Berkeley National Laboratory"/>
            <person name="Harder C.B."/>
            <person name="Miyauchi S."/>
            <person name="Viragh M."/>
            <person name="Kuo A."/>
            <person name="Thoen E."/>
            <person name="Andreopoulos B."/>
            <person name="Lu D."/>
            <person name="Skrede I."/>
            <person name="Drula E."/>
            <person name="Henrissat B."/>
            <person name="Morin E."/>
            <person name="Kohler A."/>
            <person name="Barry K."/>
            <person name="LaButti K."/>
            <person name="Morin E."/>
            <person name="Salamov A."/>
            <person name="Lipzen A."/>
            <person name="Mereny Z."/>
            <person name="Hegedus B."/>
            <person name="Baldrian P."/>
            <person name="Stursova M."/>
            <person name="Weitz H."/>
            <person name="Taylor A."/>
            <person name="Grigoriev I.V."/>
            <person name="Nagy L.G."/>
            <person name="Martin F."/>
            <person name="Kauserud H."/>
        </authorList>
    </citation>
    <scope>NUCLEOTIDE SEQUENCE</scope>
    <source>
        <strain evidence="2">9144</strain>
    </source>
</reference>
<dbReference type="EMBL" id="JARJCW010000152">
    <property type="protein sequence ID" value="KAJ7190351.1"/>
    <property type="molecule type" value="Genomic_DNA"/>
</dbReference>
<comment type="caution">
    <text evidence="2">The sequence shown here is derived from an EMBL/GenBank/DDBJ whole genome shotgun (WGS) entry which is preliminary data.</text>
</comment>
<dbReference type="AlphaFoldDB" id="A0AAD6XZY0"/>
<proteinExistence type="predicted"/>
<sequence length="289" mass="32436">MSHPLPAERQQALQHRLPPKTPSQIATVCQPTSRKLRFSSSIHCPCSFVEEYSTSESTRRRARSPCLRAPAHTRVDAPHELRHGGQAVREHRVLVREAVYDEVAHCAVRYVVAAPDVHRQHARVGVAHGGTKRAALLSSTCCTIGEGPSRREVGKVARFQQGRMFGRPKGRGQTPSENLNLSSSDEAVLGQWADDVKPALRDGAWGIVCQLRRARRWGGMSVIRRRAAGDRRRAAGDRRREGGAEGNVRHGRGRRERNSTALPKWEQWQKNNGKIKTQNQPWTSRRPYP</sequence>
<evidence type="ECO:0000256" key="1">
    <source>
        <dbReference type="SAM" id="MobiDB-lite"/>
    </source>
</evidence>
<evidence type="ECO:0000313" key="2">
    <source>
        <dbReference type="EMBL" id="KAJ7190351.1"/>
    </source>
</evidence>
<feature type="region of interest" description="Disordered" evidence="1">
    <location>
        <begin position="1"/>
        <end position="25"/>
    </location>
</feature>
<dbReference type="Proteomes" id="UP001219525">
    <property type="component" value="Unassembled WGS sequence"/>
</dbReference>
<keyword evidence="3" id="KW-1185">Reference proteome</keyword>
<evidence type="ECO:0000313" key="3">
    <source>
        <dbReference type="Proteomes" id="UP001219525"/>
    </source>
</evidence>
<organism evidence="2 3">
    <name type="scientific">Mycena pura</name>
    <dbReference type="NCBI Taxonomy" id="153505"/>
    <lineage>
        <taxon>Eukaryota</taxon>
        <taxon>Fungi</taxon>
        <taxon>Dikarya</taxon>
        <taxon>Basidiomycota</taxon>
        <taxon>Agaricomycotina</taxon>
        <taxon>Agaricomycetes</taxon>
        <taxon>Agaricomycetidae</taxon>
        <taxon>Agaricales</taxon>
        <taxon>Marasmiineae</taxon>
        <taxon>Mycenaceae</taxon>
        <taxon>Mycena</taxon>
    </lineage>
</organism>
<gene>
    <name evidence="2" type="ORF">GGX14DRAFT_408123</name>
</gene>
<name>A0AAD6XZY0_9AGAR</name>
<feature type="compositionally biased region" description="Basic and acidic residues" evidence="1">
    <location>
        <begin position="227"/>
        <end position="243"/>
    </location>
</feature>